<keyword evidence="3 9" id="KW-0597">Phosphoprotein</keyword>
<keyword evidence="7" id="KW-0067">ATP-binding</keyword>
<dbReference type="Gene3D" id="3.40.50.2300">
    <property type="match status" value="3"/>
</dbReference>
<keyword evidence="15" id="KW-1185">Reference proteome</keyword>
<dbReference type="PANTHER" id="PTHR43065">
    <property type="entry name" value="SENSOR HISTIDINE KINASE"/>
    <property type="match status" value="1"/>
</dbReference>
<protein>
    <recommendedName>
        <fullName evidence="2">histidine kinase</fullName>
        <ecNumber evidence="2">2.7.13.3</ecNumber>
    </recommendedName>
</protein>
<dbReference type="SUPFAM" id="SSF47384">
    <property type="entry name" value="Homodimeric domain of signal transducing histidine kinase"/>
    <property type="match status" value="1"/>
</dbReference>
<keyword evidence="8" id="KW-0902">Two-component regulatory system</keyword>
<keyword evidence="10" id="KW-1133">Transmembrane helix</keyword>
<dbReference type="EC" id="2.7.13.3" evidence="2"/>
<dbReference type="InterPro" id="IPR003594">
    <property type="entry name" value="HATPase_dom"/>
</dbReference>
<dbReference type="SMART" id="SM00387">
    <property type="entry name" value="HATPase_c"/>
    <property type="match status" value="1"/>
</dbReference>
<dbReference type="PROSITE" id="PS50110">
    <property type="entry name" value="RESPONSE_REGULATORY"/>
    <property type="match status" value="1"/>
</dbReference>
<dbReference type="KEGG" id="ote:Oter_1847"/>
<dbReference type="eggNOG" id="COG0784">
    <property type="taxonomic scope" value="Bacteria"/>
</dbReference>
<evidence type="ECO:0000256" key="8">
    <source>
        <dbReference type="ARBA" id="ARBA00023012"/>
    </source>
</evidence>
<evidence type="ECO:0000256" key="2">
    <source>
        <dbReference type="ARBA" id="ARBA00012438"/>
    </source>
</evidence>
<dbReference type="Gene3D" id="1.10.287.130">
    <property type="match status" value="1"/>
</dbReference>
<feature type="domain" description="Histidine kinase" evidence="12">
    <location>
        <begin position="424"/>
        <end position="647"/>
    </location>
</feature>
<dbReference type="PANTHER" id="PTHR43065:SF46">
    <property type="entry name" value="C4-DICARBOXYLATE TRANSPORT SENSOR PROTEIN DCTB"/>
    <property type="match status" value="1"/>
</dbReference>
<feature type="chain" id="PRO_5002772817" description="histidine kinase" evidence="11">
    <location>
        <begin position="41"/>
        <end position="785"/>
    </location>
</feature>
<keyword evidence="5" id="KW-0547">Nucleotide-binding</keyword>
<dbReference type="InterPro" id="IPR005467">
    <property type="entry name" value="His_kinase_dom"/>
</dbReference>
<dbReference type="OrthoDB" id="9815750at2"/>
<dbReference type="PROSITE" id="PS50109">
    <property type="entry name" value="HIS_KIN"/>
    <property type="match status" value="1"/>
</dbReference>
<evidence type="ECO:0000256" key="7">
    <source>
        <dbReference type="ARBA" id="ARBA00022840"/>
    </source>
</evidence>
<feature type="signal peptide" evidence="11">
    <location>
        <begin position="1"/>
        <end position="40"/>
    </location>
</feature>
<dbReference type="RefSeq" id="WP_012374667.1">
    <property type="nucleotide sequence ID" value="NC_010571.1"/>
</dbReference>
<evidence type="ECO:0000256" key="10">
    <source>
        <dbReference type="SAM" id="Phobius"/>
    </source>
</evidence>
<sequence length="785" mass="86230">MKTLNLKAGRACFRLLSGVRHRLLAACLAGLALAAPPARAEAEAPAPPDVLILNSYAPGYAWSDDEIAGALGVLRKSHPLIEPVIEYLDFKRFTDPARERWLIEDVADKCRVRPPRLIITFDNAAFDFALKYRARLGPDIPIVFGGMNRFTPPMIAGHRGITGVSEQSDYSGTFALIAHLRPRARRVLVISNQTESGRESRAAFAELRPRYADRYTFEFFDHWTNAELIDRVANLSDDWVGLILDATRDETGHDNYFAPGFSQALSTQARVPVFLTSRPPGGNDWSVYPWDGIGGGMVVADLHGAAVGELAARVLAGESPAGLPVVRYSPQRLEVDYRQMQRFRLSVDQLPPGTQVLNAPVTFYQVNRSRIILTAGVILLLCGIIAALSLNILWRRRAERALRRAEEQLRSAQKLEAIGLLAGGVAHDFNNILQVIRGHAGFLEESLAGAAAPLEDVRTILSASERGAQLTRQLLAFSRKQPLLPEAVEANALVTDLVKMLRRVLGEHIEVQLALLPEPCTFVADKAQLEQVLLNLCVNARDAMPSGGRLRIELKQTTLAAADTASLPELKPGPHLVLTVSDTGCGMRRELVEHLFEPFFTTKAPGHGTGLGLSVVYGVVRQHGGAIRVYSEVGQGSVFRILLPLNPAVASVPTEKIAEEFPAGHGAILLAEDDPQVRRIGERVLAHNGFEVLTAANGEEAEQLIAEHHARLRLVVLDVLMPKRTGREVFNTLRREYPRVRVLFCSGYSADMLPKEIAPEAGVALINKPYTARELLDRVHQLLRD</sequence>
<dbReference type="SMART" id="SM00388">
    <property type="entry name" value="HisKA"/>
    <property type="match status" value="1"/>
</dbReference>
<proteinExistence type="predicted"/>
<dbReference type="Pfam" id="PF02518">
    <property type="entry name" value="HATPase_c"/>
    <property type="match status" value="1"/>
</dbReference>
<evidence type="ECO:0000313" key="14">
    <source>
        <dbReference type="EMBL" id="ACB75130.1"/>
    </source>
</evidence>
<evidence type="ECO:0000259" key="13">
    <source>
        <dbReference type="PROSITE" id="PS50110"/>
    </source>
</evidence>
<organism evidence="14 15">
    <name type="scientific">Opitutus terrae (strain DSM 11246 / JCM 15787 / PB90-1)</name>
    <dbReference type="NCBI Taxonomy" id="452637"/>
    <lineage>
        <taxon>Bacteria</taxon>
        <taxon>Pseudomonadati</taxon>
        <taxon>Verrucomicrobiota</taxon>
        <taxon>Opitutia</taxon>
        <taxon>Opitutales</taxon>
        <taxon>Opitutaceae</taxon>
        <taxon>Opitutus</taxon>
    </lineage>
</organism>
<evidence type="ECO:0000256" key="11">
    <source>
        <dbReference type="SAM" id="SignalP"/>
    </source>
</evidence>
<dbReference type="SUPFAM" id="SSF55874">
    <property type="entry name" value="ATPase domain of HSP90 chaperone/DNA topoisomerase II/histidine kinase"/>
    <property type="match status" value="1"/>
</dbReference>
<dbReference type="PRINTS" id="PR00344">
    <property type="entry name" value="BCTRLSENSOR"/>
</dbReference>
<dbReference type="SUPFAM" id="SSF52172">
    <property type="entry name" value="CheY-like"/>
    <property type="match status" value="1"/>
</dbReference>
<keyword evidence="10" id="KW-0472">Membrane</keyword>
<evidence type="ECO:0000256" key="6">
    <source>
        <dbReference type="ARBA" id="ARBA00022777"/>
    </source>
</evidence>
<evidence type="ECO:0000256" key="4">
    <source>
        <dbReference type="ARBA" id="ARBA00022679"/>
    </source>
</evidence>
<dbReference type="CDD" id="cd00082">
    <property type="entry name" value="HisKA"/>
    <property type="match status" value="1"/>
</dbReference>
<dbReference type="InterPro" id="IPR036097">
    <property type="entry name" value="HisK_dim/P_sf"/>
</dbReference>
<feature type="modified residue" description="4-aspartylphosphate" evidence="9">
    <location>
        <position position="718"/>
    </location>
</feature>
<dbReference type="GO" id="GO:0000155">
    <property type="term" value="F:phosphorelay sensor kinase activity"/>
    <property type="evidence" value="ECO:0007669"/>
    <property type="project" value="InterPro"/>
</dbReference>
<evidence type="ECO:0000256" key="1">
    <source>
        <dbReference type="ARBA" id="ARBA00000085"/>
    </source>
</evidence>
<dbReference type="Gene3D" id="3.30.565.10">
    <property type="entry name" value="Histidine kinase-like ATPase, C-terminal domain"/>
    <property type="match status" value="1"/>
</dbReference>
<evidence type="ECO:0000256" key="9">
    <source>
        <dbReference type="PROSITE-ProRule" id="PRU00169"/>
    </source>
</evidence>
<keyword evidence="6 14" id="KW-0418">Kinase</keyword>
<dbReference type="InterPro" id="IPR003661">
    <property type="entry name" value="HisK_dim/P_dom"/>
</dbReference>
<feature type="domain" description="Response regulatory" evidence="13">
    <location>
        <begin position="667"/>
        <end position="783"/>
    </location>
</feature>
<dbReference type="InterPro" id="IPR001789">
    <property type="entry name" value="Sig_transdc_resp-reg_receiver"/>
</dbReference>
<dbReference type="Proteomes" id="UP000007013">
    <property type="component" value="Chromosome"/>
</dbReference>
<dbReference type="HOGENOM" id="CLU_000445_89_20_0"/>
<dbReference type="InterPro" id="IPR011006">
    <property type="entry name" value="CheY-like_superfamily"/>
</dbReference>
<reference evidence="14 15" key="1">
    <citation type="journal article" date="2011" name="J. Bacteriol.">
        <title>Genome sequence of the verrucomicrobium Opitutus terrae PB90-1, an abundant inhabitant of rice paddy soil ecosystems.</title>
        <authorList>
            <person name="van Passel M.W."/>
            <person name="Kant R."/>
            <person name="Palva A."/>
            <person name="Copeland A."/>
            <person name="Lucas S."/>
            <person name="Lapidus A."/>
            <person name="Glavina del Rio T."/>
            <person name="Pitluck S."/>
            <person name="Goltsman E."/>
            <person name="Clum A."/>
            <person name="Sun H."/>
            <person name="Schmutz J."/>
            <person name="Larimer F.W."/>
            <person name="Land M.L."/>
            <person name="Hauser L."/>
            <person name="Kyrpides N."/>
            <person name="Mikhailova N."/>
            <person name="Richardson P.P."/>
            <person name="Janssen P.H."/>
            <person name="de Vos W.M."/>
            <person name="Smidt H."/>
        </authorList>
    </citation>
    <scope>NUCLEOTIDE SEQUENCE [LARGE SCALE GENOMIC DNA]</scope>
    <source>
        <strain evidence="15">DSM 11246 / JCM 15787 / PB90-1</strain>
    </source>
</reference>
<keyword evidence="10" id="KW-0812">Transmembrane</keyword>
<dbReference type="GO" id="GO:0005524">
    <property type="term" value="F:ATP binding"/>
    <property type="evidence" value="ECO:0007669"/>
    <property type="project" value="UniProtKB-KW"/>
</dbReference>
<evidence type="ECO:0000259" key="12">
    <source>
        <dbReference type="PROSITE" id="PS50109"/>
    </source>
</evidence>
<name>B1ZX19_OPITP</name>
<dbReference type="eggNOG" id="COG2984">
    <property type="taxonomic scope" value="Bacteria"/>
</dbReference>
<feature type="transmembrane region" description="Helical" evidence="10">
    <location>
        <begin position="371"/>
        <end position="394"/>
    </location>
</feature>
<dbReference type="AlphaFoldDB" id="B1ZX19"/>
<evidence type="ECO:0000256" key="5">
    <source>
        <dbReference type="ARBA" id="ARBA00022741"/>
    </source>
</evidence>
<keyword evidence="4" id="KW-0808">Transferase</keyword>
<dbReference type="eggNOG" id="COG4191">
    <property type="taxonomic scope" value="Bacteria"/>
</dbReference>
<dbReference type="STRING" id="452637.Oter_1847"/>
<gene>
    <name evidence="14" type="ordered locus">Oter_1847</name>
</gene>
<dbReference type="Pfam" id="PF00072">
    <property type="entry name" value="Response_reg"/>
    <property type="match status" value="1"/>
</dbReference>
<comment type="catalytic activity">
    <reaction evidence="1">
        <text>ATP + protein L-histidine = ADP + protein N-phospho-L-histidine.</text>
        <dbReference type="EC" id="2.7.13.3"/>
    </reaction>
</comment>
<accession>B1ZX19</accession>
<keyword evidence="11" id="KW-0732">Signal</keyword>
<dbReference type="EMBL" id="CP001032">
    <property type="protein sequence ID" value="ACB75130.1"/>
    <property type="molecule type" value="Genomic_DNA"/>
</dbReference>
<dbReference type="Pfam" id="PF00512">
    <property type="entry name" value="HisKA"/>
    <property type="match status" value="1"/>
</dbReference>
<dbReference type="SMART" id="SM00448">
    <property type="entry name" value="REC"/>
    <property type="match status" value="1"/>
</dbReference>
<evidence type="ECO:0000313" key="15">
    <source>
        <dbReference type="Proteomes" id="UP000007013"/>
    </source>
</evidence>
<dbReference type="InterPro" id="IPR036890">
    <property type="entry name" value="HATPase_C_sf"/>
</dbReference>
<evidence type="ECO:0000256" key="3">
    <source>
        <dbReference type="ARBA" id="ARBA00022553"/>
    </source>
</evidence>
<dbReference type="InterPro" id="IPR004358">
    <property type="entry name" value="Sig_transdc_His_kin-like_C"/>
</dbReference>